<keyword evidence="8" id="KW-1133">Transmembrane helix</keyword>
<keyword evidence="9" id="KW-0472">Membrane</keyword>
<organism evidence="12">
    <name type="scientific">Alexandrium monilatum</name>
    <dbReference type="NCBI Taxonomy" id="311494"/>
    <lineage>
        <taxon>Eukaryota</taxon>
        <taxon>Sar</taxon>
        <taxon>Alveolata</taxon>
        <taxon>Dinophyceae</taxon>
        <taxon>Gonyaulacales</taxon>
        <taxon>Pyrocystaceae</taxon>
        <taxon>Alexandrium</taxon>
    </lineage>
</organism>
<dbReference type="PANTHER" id="PTHR23076">
    <property type="entry name" value="METALLOPROTEASE M41 FTSH"/>
    <property type="match status" value="1"/>
</dbReference>
<dbReference type="InterPro" id="IPR003960">
    <property type="entry name" value="ATPase_AAA_CS"/>
</dbReference>
<dbReference type="Pfam" id="PF17862">
    <property type="entry name" value="AAA_lid_3"/>
    <property type="match status" value="1"/>
</dbReference>
<dbReference type="AlphaFoldDB" id="A0A7S4VBE9"/>
<evidence type="ECO:0000256" key="10">
    <source>
        <dbReference type="RuleBase" id="RU003651"/>
    </source>
</evidence>
<dbReference type="PROSITE" id="PS00674">
    <property type="entry name" value="AAA"/>
    <property type="match status" value="1"/>
</dbReference>
<evidence type="ECO:0000256" key="5">
    <source>
        <dbReference type="ARBA" id="ARBA00022801"/>
    </source>
</evidence>
<keyword evidence="4 10" id="KW-0547">Nucleotide-binding</keyword>
<comment type="similarity">
    <text evidence="10">Belongs to the AAA ATPase family.</text>
</comment>
<evidence type="ECO:0000256" key="8">
    <source>
        <dbReference type="ARBA" id="ARBA00022989"/>
    </source>
</evidence>
<keyword evidence="5" id="KW-0378">Hydrolase</keyword>
<keyword evidence="3" id="KW-0812">Transmembrane</keyword>
<evidence type="ECO:0000256" key="9">
    <source>
        <dbReference type="ARBA" id="ARBA00023136"/>
    </source>
</evidence>
<proteinExistence type="inferred from homology"/>
<comment type="subcellular location">
    <subcellularLocation>
        <location evidence="1">Membrane</location>
        <topology evidence="1">Multi-pass membrane protein</topology>
    </subcellularLocation>
</comment>
<dbReference type="GO" id="GO:0005524">
    <property type="term" value="F:ATP binding"/>
    <property type="evidence" value="ECO:0007669"/>
    <property type="project" value="UniProtKB-KW"/>
</dbReference>
<evidence type="ECO:0000256" key="6">
    <source>
        <dbReference type="ARBA" id="ARBA00022840"/>
    </source>
</evidence>
<dbReference type="GO" id="GO:0004176">
    <property type="term" value="F:ATP-dependent peptidase activity"/>
    <property type="evidence" value="ECO:0007669"/>
    <property type="project" value="TreeGrafter"/>
</dbReference>
<feature type="domain" description="AAA+ ATPase" evidence="11">
    <location>
        <begin position="205"/>
        <end position="346"/>
    </location>
</feature>
<dbReference type="Pfam" id="PF00004">
    <property type="entry name" value="AAA"/>
    <property type="match status" value="1"/>
</dbReference>
<keyword evidence="6 10" id="KW-0067">ATP-binding</keyword>
<keyword evidence="7" id="KW-0809">Transit peptide</keyword>
<evidence type="ECO:0000256" key="7">
    <source>
        <dbReference type="ARBA" id="ARBA00022946"/>
    </source>
</evidence>
<evidence type="ECO:0000259" key="11">
    <source>
        <dbReference type="SMART" id="SM00382"/>
    </source>
</evidence>
<dbReference type="GO" id="GO:0009535">
    <property type="term" value="C:chloroplast thylakoid membrane"/>
    <property type="evidence" value="ECO:0007669"/>
    <property type="project" value="TreeGrafter"/>
</dbReference>
<dbReference type="GO" id="GO:0006508">
    <property type="term" value="P:proteolysis"/>
    <property type="evidence" value="ECO:0007669"/>
    <property type="project" value="UniProtKB-KW"/>
</dbReference>
<dbReference type="FunFam" id="3.40.50.300:FF:000277">
    <property type="entry name" value="ATP-dependent zinc metalloprotease FtsH"/>
    <property type="match status" value="1"/>
</dbReference>
<dbReference type="InterPro" id="IPR041569">
    <property type="entry name" value="AAA_lid_3"/>
</dbReference>
<dbReference type="InterPro" id="IPR003959">
    <property type="entry name" value="ATPase_AAA_core"/>
</dbReference>
<dbReference type="Gene3D" id="3.40.50.300">
    <property type="entry name" value="P-loop containing nucleotide triphosphate hydrolases"/>
    <property type="match status" value="1"/>
</dbReference>
<protein>
    <recommendedName>
        <fullName evidence="11">AAA+ ATPase domain-containing protein</fullName>
    </recommendedName>
</protein>
<dbReference type="SMART" id="SM00382">
    <property type="entry name" value="AAA"/>
    <property type="match status" value="1"/>
</dbReference>
<name>A0A7S4VBE9_9DINO</name>
<gene>
    <name evidence="12" type="ORF">AMON00008_LOCUS37732</name>
</gene>
<evidence type="ECO:0000256" key="2">
    <source>
        <dbReference type="ARBA" id="ARBA00022670"/>
    </source>
</evidence>
<dbReference type="InterPro" id="IPR027417">
    <property type="entry name" value="P-loop_NTPase"/>
</dbReference>
<dbReference type="PANTHER" id="PTHR23076:SF110">
    <property type="entry name" value="INACTIVE ATP-DEPENDENT ZINC METALLOPROTEASE FTSHI 3, CHLOROPLASTIC-RELATED"/>
    <property type="match status" value="1"/>
</dbReference>
<evidence type="ECO:0000313" key="12">
    <source>
        <dbReference type="EMBL" id="CAE4619281.1"/>
    </source>
</evidence>
<dbReference type="Gene3D" id="1.10.8.60">
    <property type="match status" value="1"/>
</dbReference>
<dbReference type="EMBL" id="HBNR01053743">
    <property type="protein sequence ID" value="CAE4619281.1"/>
    <property type="molecule type" value="Transcribed_RNA"/>
</dbReference>
<dbReference type="GO" id="GO:0016887">
    <property type="term" value="F:ATP hydrolysis activity"/>
    <property type="evidence" value="ECO:0007669"/>
    <property type="project" value="InterPro"/>
</dbReference>
<keyword evidence="2" id="KW-0645">Protease</keyword>
<reference evidence="12" key="1">
    <citation type="submission" date="2021-01" db="EMBL/GenBank/DDBJ databases">
        <authorList>
            <person name="Corre E."/>
            <person name="Pelletier E."/>
            <person name="Niang G."/>
            <person name="Scheremetjew M."/>
            <person name="Finn R."/>
            <person name="Kale V."/>
            <person name="Holt S."/>
            <person name="Cochrane G."/>
            <person name="Meng A."/>
            <person name="Brown T."/>
            <person name="Cohen L."/>
        </authorList>
    </citation>
    <scope>NUCLEOTIDE SEQUENCE</scope>
    <source>
        <strain evidence="12">CCMP3105</strain>
    </source>
</reference>
<evidence type="ECO:0000256" key="1">
    <source>
        <dbReference type="ARBA" id="ARBA00004141"/>
    </source>
</evidence>
<evidence type="ECO:0000256" key="4">
    <source>
        <dbReference type="ARBA" id="ARBA00022741"/>
    </source>
</evidence>
<accession>A0A7S4VBE9</accession>
<dbReference type="InterPro" id="IPR003593">
    <property type="entry name" value="AAA+_ATPase"/>
</dbReference>
<evidence type="ECO:0000256" key="3">
    <source>
        <dbReference type="ARBA" id="ARBA00022692"/>
    </source>
</evidence>
<sequence>MLSRAWRRLATELRRLGLSPSQAASAVGLFILASATARQLVRLAPKPPAVISLSATLRLLREQRVQELVYTDGGQMLLRLKSNKAVDSKESLGAVYKTMLVPGSEAAVFHLADKTSVPSFRYMPAAKGVSQLVSVALPLVFLYFWYRATKSLISREDKNSLPQASRRPRESTTFADVVGKCKVELAEIVDFLNRPQKYREAGARLPRGALLVGPSGTGKTLLARAVAGEANCHFLTASASEFVEVYVGRGAARVRELFRQAREMTPVVLFIDELDALGSRSRGNDGRGTNEEYVQTLNQLLTELDGFHGHSDGVVVLAATNRHEAIDPSLLRPGRFDRHIFVELPDEEERLEILRIHTSRASMAADPEAGVLQHIASAAQGFSGAELANVVNEAVFLALRARRSRATLEDFTHALERARLTRQRAQGVAAAQSSVAGLSRALLRAWPTAAAA</sequence>
<dbReference type="SUPFAM" id="SSF52540">
    <property type="entry name" value="P-loop containing nucleoside triphosphate hydrolases"/>
    <property type="match status" value="1"/>
</dbReference>